<name>A0A3R6MGD9_9BACT</name>
<dbReference type="OrthoDB" id="1493636at2"/>
<sequence>MAASEEVTQLLRKCKKIVTAMDVLDEEMTMDNFNLHFYGEEVMQKKEEELWVGQVRPRLGDG</sequence>
<reference evidence="1 2" key="1">
    <citation type="submission" date="2018-08" db="EMBL/GenBank/DDBJ databases">
        <title>A genome reference for cultivated species of the human gut microbiota.</title>
        <authorList>
            <person name="Zou Y."/>
            <person name="Xue W."/>
            <person name="Luo G."/>
        </authorList>
    </citation>
    <scope>NUCLEOTIDE SEQUENCE [LARGE SCALE GENOMIC DNA]</scope>
    <source>
        <strain evidence="1 2">AF42-9</strain>
    </source>
</reference>
<gene>
    <name evidence="1" type="ORF">DW060_13260</name>
</gene>
<organism evidence="1 2">
    <name type="scientific">Leyella stercorea</name>
    <dbReference type="NCBI Taxonomy" id="363265"/>
    <lineage>
        <taxon>Bacteria</taxon>
        <taxon>Pseudomonadati</taxon>
        <taxon>Bacteroidota</taxon>
        <taxon>Bacteroidia</taxon>
        <taxon>Bacteroidales</taxon>
        <taxon>Prevotellaceae</taxon>
        <taxon>Leyella</taxon>
    </lineage>
</organism>
<evidence type="ECO:0000313" key="1">
    <source>
        <dbReference type="EMBL" id="RHK46248.1"/>
    </source>
</evidence>
<keyword evidence="2" id="KW-1185">Reference proteome</keyword>
<comment type="caution">
    <text evidence="1">The sequence shown here is derived from an EMBL/GenBank/DDBJ whole genome shotgun (WGS) entry which is preliminary data.</text>
</comment>
<accession>A0A3R6MGD9</accession>
<evidence type="ECO:0000313" key="2">
    <source>
        <dbReference type="Proteomes" id="UP000286598"/>
    </source>
</evidence>
<dbReference type="Proteomes" id="UP000286598">
    <property type="component" value="Unassembled WGS sequence"/>
</dbReference>
<protein>
    <submittedName>
        <fullName evidence="1">Uncharacterized protein</fullName>
    </submittedName>
</protein>
<dbReference type="AlphaFoldDB" id="A0A3R6MGD9"/>
<proteinExistence type="predicted"/>
<dbReference type="EMBL" id="QRNO01000120">
    <property type="protein sequence ID" value="RHK46248.1"/>
    <property type="molecule type" value="Genomic_DNA"/>
</dbReference>